<keyword evidence="2" id="KW-0472">Membrane</keyword>
<reference evidence="4 5" key="1">
    <citation type="journal article" date="2019" name="Int. J. Syst. Evol. Microbiol.">
        <title>Streptomyces cyaneochromogenes sp. nov., a blue pigment-producing actinomycete from manganese-contaminated soil.</title>
        <authorList>
            <person name="Tang X."/>
            <person name="Zhao J."/>
            <person name="Li K."/>
            <person name="Chen Z."/>
            <person name="Sun Y."/>
            <person name="Gao J."/>
        </authorList>
    </citation>
    <scope>NUCLEOTIDE SEQUENCE [LARGE SCALE GENOMIC DNA]</scope>
    <source>
        <strain evidence="4 5">MK-45</strain>
    </source>
</reference>
<feature type="compositionally biased region" description="Polar residues" evidence="1">
    <location>
        <begin position="17"/>
        <end position="30"/>
    </location>
</feature>
<organism evidence="4 5">
    <name type="scientific">Streptomyces cyaneochromogenes</name>
    <dbReference type="NCBI Taxonomy" id="2496836"/>
    <lineage>
        <taxon>Bacteria</taxon>
        <taxon>Bacillati</taxon>
        <taxon>Actinomycetota</taxon>
        <taxon>Actinomycetes</taxon>
        <taxon>Kitasatosporales</taxon>
        <taxon>Streptomycetaceae</taxon>
        <taxon>Streptomyces</taxon>
    </lineage>
</organism>
<keyword evidence="2" id="KW-0812">Transmembrane</keyword>
<protein>
    <submittedName>
        <fullName evidence="4">Alpha/beta hydrolase</fullName>
    </submittedName>
</protein>
<evidence type="ECO:0000259" key="3">
    <source>
        <dbReference type="Pfam" id="PF12697"/>
    </source>
</evidence>
<keyword evidence="5" id="KW-1185">Reference proteome</keyword>
<name>A0A3S9LZU0_9ACTN</name>
<dbReference type="OrthoDB" id="3321621at2"/>
<feature type="transmembrane region" description="Helical" evidence="2">
    <location>
        <begin position="120"/>
        <end position="142"/>
    </location>
</feature>
<proteinExistence type="predicted"/>
<dbReference type="InterPro" id="IPR029058">
    <property type="entry name" value="AB_hydrolase_fold"/>
</dbReference>
<accession>A0A3S9LZU0</accession>
<dbReference type="KEGG" id="scya:EJ357_02525"/>
<evidence type="ECO:0000256" key="1">
    <source>
        <dbReference type="SAM" id="MobiDB-lite"/>
    </source>
</evidence>
<dbReference type="Proteomes" id="UP000280298">
    <property type="component" value="Chromosome"/>
</dbReference>
<dbReference type="InterPro" id="IPR000073">
    <property type="entry name" value="AB_hydrolase_1"/>
</dbReference>
<gene>
    <name evidence="4" type="ORF">EJ357_02525</name>
</gene>
<dbReference type="EMBL" id="CP034539">
    <property type="protein sequence ID" value="AZQ32455.1"/>
    <property type="molecule type" value="Genomic_DNA"/>
</dbReference>
<feature type="domain" description="AB hydrolase-1" evidence="3">
    <location>
        <begin position="208"/>
        <end position="537"/>
    </location>
</feature>
<dbReference type="AlphaFoldDB" id="A0A3S9LZU0"/>
<evidence type="ECO:0000313" key="5">
    <source>
        <dbReference type="Proteomes" id="UP000280298"/>
    </source>
</evidence>
<keyword evidence="2" id="KW-1133">Transmembrane helix</keyword>
<sequence>MWSLGPRWRQKPPASKSCDSSGTWAADTTQGEGESAVRPCAPMCHLCASARGAPYVPAGQTDESRLHPRPAAGGLGMAVPRMGQRHRAILRRMGILAASMRRGRQAWTEGRRRPSGRTKWLLLGVCLIVTAFGSSTTSMAAATKPSAQQCDEVPTGVAARDHWLRFRVPPGLMPDPQFDGRPARIQVHRVQPVYANGKCPGVPNRAAVLIHGRSVTASPLFDLRHPAPEGDSLSVQDGLARAGIDTFAPSLLGYGHSTRFDDGLNDPANASLRPYNPDGTCSHPEGCDRTHNPIFPLDQQGTLLMPNPLGEERRAHSSNHRFAGTDVWVRDIRQVIDDAITRAQPTDGKVTLLGHSLGGLRVGRTLYAANPNPLLPGSSDVIAKVNRAVFMSSLFGVPTEETEPSTGFVTYPLTLDRRPGAPVLPPDREAVCTGRVVPGSQDQFWEQIMEQDTEGRNWGGSDPGNPTGLNRSPTFSSYGWNTAVAGQLTPPTLVIHGLEDATAPPANASAIFNALPASMTNKVLVQVECASHQMPMEGCSGPRCTPESGTPYGGRPGEPWAGPHATVKAALTEWIRSGTFNGSANGQFTVDESGVANAGP</sequence>
<evidence type="ECO:0000256" key="2">
    <source>
        <dbReference type="SAM" id="Phobius"/>
    </source>
</evidence>
<dbReference type="Gene3D" id="3.40.50.1820">
    <property type="entry name" value="alpha/beta hydrolase"/>
    <property type="match status" value="1"/>
</dbReference>
<dbReference type="Pfam" id="PF12697">
    <property type="entry name" value="Abhydrolase_6"/>
    <property type="match status" value="1"/>
</dbReference>
<keyword evidence="4" id="KW-0378">Hydrolase</keyword>
<dbReference type="GO" id="GO:0016787">
    <property type="term" value="F:hydrolase activity"/>
    <property type="evidence" value="ECO:0007669"/>
    <property type="project" value="UniProtKB-KW"/>
</dbReference>
<feature type="region of interest" description="Disordered" evidence="1">
    <location>
        <begin position="1"/>
        <end position="30"/>
    </location>
</feature>
<evidence type="ECO:0000313" key="4">
    <source>
        <dbReference type="EMBL" id="AZQ32455.1"/>
    </source>
</evidence>
<dbReference type="SUPFAM" id="SSF53474">
    <property type="entry name" value="alpha/beta-Hydrolases"/>
    <property type="match status" value="1"/>
</dbReference>
<feature type="region of interest" description="Disordered" evidence="1">
    <location>
        <begin position="581"/>
        <end position="600"/>
    </location>
</feature>
<feature type="compositionally biased region" description="Polar residues" evidence="1">
    <location>
        <begin position="581"/>
        <end position="590"/>
    </location>
</feature>